<dbReference type="Proteomes" id="UP000004892">
    <property type="component" value="Unassembled WGS sequence"/>
</dbReference>
<keyword evidence="3" id="KW-1185">Reference proteome</keyword>
<proteinExistence type="predicted"/>
<dbReference type="HOGENOM" id="CLU_127690_0_0_10"/>
<accession>H1DJK5</accession>
<evidence type="ECO:0000313" key="3">
    <source>
        <dbReference type="Proteomes" id="UP000004892"/>
    </source>
</evidence>
<dbReference type="PATRIC" id="fig|742817.3.peg.2217"/>
<keyword evidence="1" id="KW-1133">Transmembrane helix</keyword>
<dbReference type="STRING" id="742817.HMPREF9449_02077"/>
<organism evidence="2 3">
    <name type="scientific">Odoribacter laneus YIT 12061</name>
    <dbReference type="NCBI Taxonomy" id="742817"/>
    <lineage>
        <taxon>Bacteria</taxon>
        <taxon>Pseudomonadati</taxon>
        <taxon>Bacteroidota</taxon>
        <taxon>Bacteroidia</taxon>
        <taxon>Bacteroidales</taxon>
        <taxon>Odoribacteraceae</taxon>
        <taxon>Odoribacter</taxon>
    </lineage>
</organism>
<feature type="transmembrane region" description="Helical" evidence="1">
    <location>
        <begin position="12"/>
        <end position="36"/>
    </location>
</feature>
<sequence>MNQKDKGRGTFIWRVSSAHVIAYFIAGVFALVFMNYKVHYSSEALSLFMRPLSSPWVGIGPALQIFRGVIIALVLLPIRSFIFTKYGYIKLMWLIFGFCSVSTIGPTPGSFDGFIYTVLPVYYHLLGMPETLLYIFLFTGILAFWYRWEKKYMAWISVMGVILIITMGIMGFKNMLQV</sequence>
<keyword evidence="1" id="KW-0472">Membrane</keyword>
<feature type="transmembrane region" description="Helical" evidence="1">
    <location>
        <begin position="88"/>
        <end position="109"/>
    </location>
</feature>
<dbReference type="AlphaFoldDB" id="H1DJK5"/>
<dbReference type="RefSeq" id="WP_009137224.1">
    <property type="nucleotide sequence ID" value="NZ_JH594596.1"/>
</dbReference>
<dbReference type="eggNOG" id="ENOG5033397">
    <property type="taxonomic scope" value="Bacteria"/>
</dbReference>
<gene>
    <name evidence="2" type="ORF">HMPREF9449_02077</name>
</gene>
<feature type="transmembrane region" description="Helical" evidence="1">
    <location>
        <begin position="56"/>
        <end position="76"/>
    </location>
</feature>
<evidence type="ECO:0000256" key="1">
    <source>
        <dbReference type="SAM" id="Phobius"/>
    </source>
</evidence>
<feature type="transmembrane region" description="Helical" evidence="1">
    <location>
        <begin position="121"/>
        <end position="145"/>
    </location>
</feature>
<reference evidence="2 3" key="1">
    <citation type="submission" date="2012-01" db="EMBL/GenBank/DDBJ databases">
        <title>The Genome Sequence of Odoribacter laneus YIT 12061.</title>
        <authorList>
            <consortium name="The Broad Institute Genome Sequencing Platform"/>
            <person name="Earl A."/>
            <person name="Ward D."/>
            <person name="Feldgarden M."/>
            <person name="Gevers D."/>
            <person name="Morotomi M."/>
            <person name="Young S.K."/>
            <person name="Zeng Q."/>
            <person name="Gargeya S."/>
            <person name="Fitzgerald M."/>
            <person name="Haas B."/>
            <person name="Abouelleil A."/>
            <person name="Alvarado L."/>
            <person name="Arachchi H.M."/>
            <person name="Berlin A."/>
            <person name="Chapman S.B."/>
            <person name="Gearin G."/>
            <person name="Goldberg J."/>
            <person name="Griggs A."/>
            <person name="Gujja S."/>
            <person name="Hansen M."/>
            <person name="Heiman D."/>
            <person name="Howarth C."/>
            <person name="Larimer J."/>
            <person name="Lui A."/>
            <person name="MacDonald P.J.P."/>
            <person name="McCowen C."/>
            <person name="Montmayeur A."/>
            <person name="Murphy C."/>
            <person name="Neiman D."/>
            <person name="Pearson M."/>
            <person name="Priest M."/>
            <person name="Roberts A."/>
            <person name="Saif S."/>
            <person name="Shea T."/>
            <person name="Sisk P."/>
            <person name="Stolte C."/>
            <person name="Sykes S."/>
            <person name="Wortman J."/>
            <person name="Nusbaum C."/>
            <person name="Birren B."/>
        </authorList>
    </citation>
    <scope>NUCLEOTIDE SEQUENCE [LARGE SCALE GENOMIC DNA]</scope>
    <source>
        <strain evidence="2 3">YIT 12061</strain>
    </source>
</reference>
<protein>
    <recommendedName>
        <fullName evidence="4">Acyltransferase 3 domain-containing protein</fullName>
    </recommendedName>
</protein>
<dbReference type="EMBL" id="ADMC01000025">
    <property type="protein sequence ID" value="EHP46460.1"/>
    <property type="molecule type" value="Genomic_DNA"/>
</dbReference>
<name>H1DJK5_9BACT</name>
<evidence type="ECO:0008006" key="4">
    <source>
        <dbReference type="Google" id="ProtNLM"/>
    </source>
</evidence>
<feature type="transmembrane region" description="Helical" evidence="1">
    <location>
        <begin position="152"/>
        <end position="172"/>
    </location>
</feature>
<keyword evidence="1" id="KW-0812">Transmembrane</keyword>
<evidence type="ECO:0000313" key="2">
    <source>
        <dbReference type="EMBL" id="EHP46460.1"/>
    </source>
</evidence>
<comment type="caution">
    <text evidence="2">The sequence shown here is derived from an EMBL/GenBank/DDBJ whole genome shotgun (WGS) entry which is preliminary data.</text>
</comment>
<dbReference type="GeneID" id="98069635"/>